<evidence type="ECO:0000256" key="7">
    <source>
        <dbReference type="ARBA" id="ARBA00022982"/>
    </source>
</evidence>
<evidence type="ECO:0000256" key="4">
    <source>
        <dbReference type="ARBA" id="ARBA00022660"/>
    </source>
</evidence>
<dbReference type="Proteomes" id="UP000654370">
    <property type="component" value="Unassembled WGS sequence"/>
</dbReference>
<dbReference type="GO" id="GO:0022900">
    <property type="term" value="P:electron transport chain"/>
    <property type="evidence" value="ECO:0007669"/>
    <property type="project" value="InterPro"/>
</dbReference>
<dbReference type="Pfam" id="PF04800">
    <property type="entry name" value="NDUS4"/>
    <property type="match status" value="1"/>
</dbReference>
<keyword evidence="11" id="KW-0812">Transmembrane</keyword>
<accession>A0A8H7PU22</accession>
<evidence type="ECO:0000313" key="16">
    <source>
        <dbReference type="Proteomes" id="UP000654370"/>
    </source>
</evidence>
<feature type="region of interest" description="Disordered" evidence="10">
    <location>
        <begin position="387"/>
        <end position="407"/>
    </location>
</feature>
<evidence type="ECO:0000256" key="11">
    <source>
        <dbReference type="SAM" id="Phobius"/>
    </source>
</evidence>
<dbReference type="Pfam" id="PF12739">
    <property type="entry name" value="TRAPPC-Trs85"/>
    <property type="match status" value="1"/>
</dbReference>
<evidence type="ECO:0000259" key="12">
    <source>
        <dbReference type="Pfam" id="PF24542"/>
    </source>
</evidence>
<dbReference type="PANTHER" id="PTHR12975">
    <property type="entry name" value="TRANSPORT PROTEIN TRAPP"/>
    <property type="match status" value="1"/>
</dbReference>
<evidence type="ECO:0000256" key="10">
    <source>
        <dbReference type="SAM" id="MobiDB-lite"/>
    </source>
</evidence>
<evidence type="ECO:0000256" key="3">
    <source>
        <dbReference type="ARBA" id="ARBA00022448"/>
    </source>
</evidence>
<dbReference type="InterPro" id="IPR024420">
    <property type="entry name" value="TRAPP_III_complex_Trs85"/>
</dbReference>
<dbReference type="InterPro" id="IPR006885">
    <property type="entry name" value="NADH_UbQ_FeS_4_mit-like"/>
</dbReference>
<evidence type="ECO:0000256" key="8">
    <source>
        <dbReference type="ARBA" id="ARBA00023128"/>
    </source>
</evidence>
<evidence type="ECO:0008006" key="17">
    <source>
        <dbReference type="Google" id="ProtNLM"/>
    </source>
</evidence>
<dbReference type="FunFam" id="3.30.160.190:FF:000001">
    <property type="entry name" value="NADH-ubiquinone oxidoreductase 21 kDa subunit mitochondrial"/>
    <property type="match status" value="1"/>
</dbReference>
<evidence type="ECO:0000259" key="14">
    <source>
        <dbReference type="Pfam" id="PF24545"/>
    </source>
</evidence>
<keyword evidence="16" id="KW-1185">Reference proteome</keyword>
<evidence type="ECO:0000256" key="1">
    <source>
        <dbReference type="ARBA" id="ARBA00004273"/>
    </source>
</evidence>
<dbReference type="Pfam" id="PF24545">
    <property type="entry name" value="Ig_TPPC8_1st"/>
    <property type="match status" value="1"/>
</dbReference>
<feature type="region of interest" description="Disordered" evidence="10">
    <location>
        <begin position="1"/>
        <end position="32"/>
    </location>
</feature>
<dbReference type="EMBL" id="JAEPQZ010000006">
    <property type="protein sequence ID" value="KAG2180101.1"/>
    <property type="molecule type" value="Genomic_DNA"/>
</dbReference>
<feature type="domain" description="TPPC8 C-terminal Ig-like" evidence="12">
    <location>
        <begin position="1407"/>
        <end position="1510"/>
    </location>
</feature>
<dbReference type="GO" id="GO:1990072">
    <property type="term" value="C:TRAPPIII protein complex"/>
    <property type="evidence" value="ECO:0007669"/>
    <property type="project" value="TreeGrafter"/>
</dbReference>
<dbReference type="GO" id="GO:0005743">
    <property type="term" value="C:mitochondrial inner membrane"/>
    <property type="evidence" value="ECO:0007669"/>
    <property type="project" value="UniProtKB-SubCell"/>
</dbReference>
<gene>
    <name evidence="15" type="ORF">INT43_003889</name>
</gene>
<feature type="domain" description="TPPC8 first Ig-like" evidence="14">
    <location>
        <begin position="804"/>
        <end position="1009"/>
    </location>
</feature>
<evidence type="ECO:0000256" key="6">
    <source>
        <dbReference type="ARBA" id="ARBA00022946"/>
    </source>
</evidence>
<dbReference type="InterPro" id="IPR058541">
    <property type="entry name" value="Ig_TPPC8_1st"/>
</dbReference>
<organism evidence="15 16">
    <name type="scientific">Mortierella isabellina</name>
    <name type="common">Filamentous fungus</name>
    <name type="synonym">Umbelopsis isabellina</name>
    <dbReference type="NCBI Taxonomy" id="91625"/>
    <lineage>
        <taxon>Eukaryota</taxon>
        <taxon>Fungi</taxon>
        <taxon>Fungi incertae sedis</taxon>
        <taxon>Mucoromycota</taxon>
        <taxon>Mucoromycotina</taxon>
        <taxon>Umbelopsidomycetes</taxon>
        <taxon>Umbelopsidales</taxon>
        <taxon>Umbelopsidaceae</taxon>
        <taxon>Umbelopsis</taxon>
    </lineage>
</organism>
<keyword evidence="7" id="KW-0249">Electron transport</keyword>
<dbReference type="Gene3D" id="3.30.160.190">
    <property type="entry name" value="atu1810 like domain"/>
    <property type="match status" value="1"/>
</dbReference>
<evidence type="ECO:0000256" key="2">
    <source>
        <dbReference type="ARBA" id="ARBA00005882"/>
    </source>
</evidence>
<feature type="compositionally biased region" description="Polar residues" evidence="10">
    <location>
        <begin position="389"/>
        <end position="407"/>
    </location>
</feature>
<protein>
    <recommendedName>
        <fullName evidence="17">ER-golgi trafficking TRAPP I complex 85 kDa subunit-domain-containing protein</fullName>
    </recommendedName>
</protein>
<sequence length="1785" mass="200418">TMVDAVSRPLPGLPPGSPAPVSRSPTMSPSLFQQTPRDTIARSFCPVIAVAASDDVNDACKTNNLGSFVDLIQPFGDLVEGRGKYSHSGTSKTYLVPELKRKGQHSSLAKPCPLTTSLNSLSKGLPSIGPKDHRAAFKVIDDYVKSTTMGDMDQELKDIFTSSNISRSYLEKNMDELTPWYAQFRHLILSIKGVSEHETFDHPVCILYAVTASTPDPMATMMELVNKHNVIPGSERGFIDPNVLRYYVLIHDGHKSSMENSKEVFEKMKRQFGLHCHLLKINSKSVDAPVGDLMSGEQEAAQNVPGQNSVERVARQQIWTEYLYNKYDIESRLQSYSSDITSTSQELNPAQVATNFSSTVSSPATNMSRSASVSSNLAQAAHNVHAPLQSGSQTPSTEYGSFEQTGTGSEVWNTPISQSLQGLGIINTDNALPEVDYGKYLSTEDITGIRVFIREMVVQSLVPFMERNIQLWNEQVAAARRGISGRFFGASRRLFGSSARSPNPQSVQSIPAFGPNIPIGTTTITIYPHNAPEAQMRKLADFAFMLRDYKFALSIYEAVKRDYATDKAWKHHAGIQEMIGTCSLLLPHPLPSKNDVDQAFEKAVQQYLTRCTSPYFATRSTVIYYELLKSRRMWREVPTALVRMTGEDSDLRSGLFLEQAAHCFLRAQRPMVRKYGFHLIMAGHRFGKAVQRQHAFRCYTLAYGMFDNRGWTLAEDHINFALGRHSFHLGDLEGAVGYFMKLLKHSQQPPAQQVSYLREFLFIYKQYASHIGVDPLVQSLSGLPLPVFDDRTVRVGTSNEQQTGENEETWMQMEKEMLNEDISAGIITGRKKTLALRQQDDNRLICAVGEPATVYIRLFNPLQIAISLSDIILGCQYSDSESPSELTDIPLSGEMIYGQHNKSTGMYAFENFELERFDELVLEPQEVREITLNIVPRKEGSMRIVGIHYTFNNLIHSFHKFEKKGQRLNDTKEQRLGDFYAPDRSLDLHVTSPMPLLDIVFHKCPEMLLSGEVCQIMLEITNKGNVGLTSLRVMTSHPTFFAIGSSDEADKDIYPTTAVDAPRNEQIIKNNNNDLHNTNVLSIALPANESGSHTLDPGKTTLVPLWVRGDRIGKHLHRFLFTYQSVNENKAIAHRTLRHTVSTQVLPSLKINAFTRPSSKALNEFILGIETENLQTVAEFQLNQLTAASAGWAVTPLNINMDSYDDVKSKIFIPARQTTFAYYRIHRAAVADSQEVSPEKWTSDALEKLLTNSPSNERPPPVQLHITNLSFRKQLIPYETEPLHTFSTNSRIMWRTNTLSTQFPSITASQQKTTFALYETNDIDLSLFWEIPKRADSPAPARRGHHYIIGISLAVPQNPFQGKLSKIAPRVMFEATAKERLQLVNNLTRNRAFKDESPVKIMVKSGDYHKHDFTQEGLMTIPITILLKNCSWSKKVVYTLELLSSDEWQSLPTSKGSVPKSTQTINEFHWSGATLQQDTLDPNANVEVIVHACFQNSGVYDVNRWRLTVQNALPDGTVDMESDSKLVAYIVTSPFRLTGCLMAAYFKALPKHRVVDLVNQEVEMASLIIKNAAPSLHTGLKLAAGSTIARRFASSDKDIQRGTIDTDVYPADAVSGAPVLINIIFTLFASVVFALSRKHLEFIQHSNNTTYYSELTYIPYKFTPIAFGSNLQYIEALRERTVRIYRPAKTATQSGKQGAKLWKIDFDILPDGARWENPLMGWASSSDYQQALTMKFGVKEDAIAFAEKQGWNYYVQEPKEVKFVKKSYADNFKYSPGKLRNIKTK</sequence>
<evidence type="ECO:0000256" key="9">
    <source>
        <dbReference type="ARBA" id="ARBA00023136"/>
    </source>
</evidence>
<dbReference type="PANTHER" id="PTHR12975:SF6">
    <property type="entry name" value="TRAFFICKING PROTEIN PARTICLE COMPLEX SUBUNIT 8"/>
    <property type="match status" value="1"/>
</dbReference>
<reference evidence="15" key="1">
    <citation type="submission" date="2020-12" db="EMBL/GenBank/DDBJ databases">
        <title>Metabolic potential, ecology and presence of endohyphal bacteria is reflected in genomic diversity of Mucoromycotina.</title>
        <authorList>
            <person name="Muszewska A."/>
            <person name="Okrasinska A."/>
            <person name="Steczkiewicz K."/>
            <person name="Drgas O."/>
            <person name="Orlowska M."/>
            <person name="Perlinska-Lenart U."/>
            <person name="Aleksandrzak-Piekarczyk T."/>
            <person name="Szatraj K."/>
            <person name="Zielenkiewicz U."/>
            <person name="Pilsyk S."/>
            <person name="Malc E."/>
            <person name="Mieczkowski P."/>
            <person name="Kruszewska J.S."/>
            <person name="Biernat P."/>
            <person name="Pawlowska J."/>
        </authorList>
    </citation>
    <scope>NUCLEOTIDE SEQUENCE</scope>
    <source>
        <strain evidence="15">WA0000067209</strain>
    </source>
</reference>
<keyword evidence="9 11" id="KW-0472">Membrane</keyword>
<proteinExistence type="inferred from homology"/>
<name>A0A8H7PU22_MORIS</name>
<keyword evidence="5" id="KW-0999">Mitochondrion inner membrane</keyword>
<dbReference type="Pfam" id="PF24542">
    <property type="entry name" value="Ig_TPPC8_C"/>
    <property type="match status" value="1"/>
</dbReference>
<feature type="compositionally biased region" description="Polar residues" evidence="10">
    <location>
        <begin position="23"/>
        <end position="32"/>
    </location>
</feature>
<evidence type="ECO:0000256" key="5">
    <source>
        <dbReference type="ARBA" id="ARBA00022792"/>
    </source>
</evidence>
<dbReference type="InterPro" id="IPR038532">
    <property type="entry name" value="NDUFS4-like_sf"/>
</dbReference>
<keyword evidence="3" id="KW-0813">Transport</keyword>
<comment type="similarity">
    <text evidence="2">Belongs to the complex I NDUFS4 subunit family.</text>
</comment>
<feature type="transmembrane region" description="Helical" evidence="11">
    <location>
        <begin position="1616"/>
        <end position="1635"/>
    </location>
</feature>
<keyword evidence="4" id="KW-0679">Respiratory chain</keyword>
<dbReference type="InterPro" id="IPR057651">
    <property type="entry name" value="Ig_TPPC8_C"/>
</dbReference>
<dbReference type="InterPro" id="IPR058538">
    <property type="entry name" value="Ig_TPPC8_2nd"/>
</dbReference>
<keyword evidence="6" id="KW-0809">Transit peptide</keyword>
<comment type="caution">
    <text evidence="15">The sequence shown here is derived from an EMBL/GenBank/DDBJ whole genome shotgun (WGS) entry which is preliminary data.</text>
</comment>
<feature type="domain" description="TPPC8 second Ig-like" evidence="13">
    <location>
        <begin position="1011"/>
        <end position="1137"/>
    </location>
</feature>
<evidence type="ECO:0000259" key="13">
    <source>
        <dbReference type="Pfam" id="PF24544"/>
    </source>
</evidence>
<feature type="non-terminal residue" evidence="15">
    <location>
        <position position="1"/>
    </location>
</feature>
<keyword evidence="11" id="KW-1133">Transmembrane helix</keyword>
<comment type="subcellular location">
    <subcellularLocation>
        <location evidence="1">Mitochondrion inner membrane</location>
    </subcellularLocation>
</comment>
<evidence type="ECO:0000313" key="15">
    <source>
        <dbReference type="EMBL" id="KAG2180101.1"/>
    </source>
</evidence>
<keyword evidence="8" id="KW-0496">Mitochondrion</keyword>
<dbReference type="Pfam" id="PF24544">
    <property type="entry name" value="Ig_TPPC8_2nd"/>
    <property type="match status" value="1"/>
</dbReference>
<dbReference type="OrthoDB" id="203724at2759"/>